<evidence type="ECO:0000313" key="2">
    <source>
        <dbReference type="Proteomes" id="UP000827544"/>
    </source>
</evidence>
<protein>
    <submittedName>
        <fullName evidence="1">Uncharacterized protein</fullName>
    </submittedName>
</protein>
<dbReference type="EMBL" id="OK499992">
    <property type="protein sequence ID" value="UGO50982.1"/>
    <property type="molecule type" value="Genomic_DNA"/>
</dbReference>
<gene>
    <name evidence="1" type="ORF">NATE_129</name>
</gene>
<keyword evidence="2" id="KW-1185">Reference proteome</keyword>
<organism evidence="1 2">
    <name type="scientific">Bacillus phage vB_BanS_Nate</name>
    <dbReference type="NCBI Taxonomy" id="2894788"/>
    <lineage>
        <taxon>Viruses</taxon>
        <taxon>Duplodnaviria</taxon>
        <taxon>Heunggongvirae</taxon>
        <taxon>Uroviricota</taxon>
        <taxon>Caudoviricetes</taxon>
        <taxon>Joanripponvirinae</taxon>
        <taxon>Natevirus</taxon>
        <taxon>Natevirus nate</taxon>
    </lineage>
</organism>
<reference evidence="1" key="1">
    <citation type="submission" date="2021-10" db="EMBL/GenBank/DDBJ databases">
        <authorList>
            <person name="Lavering E.D."/>
            <person name="James R."/>
            <person name="Fairholm J.D."/>
            <person name="Ogilvie B.H."/>
            <person name="Thurgood T.L."/>
            <person name="Robison R.A."/>
            <person name="Grose J.H."/>
        </authorList>
    </citation>
    <scope>NUCLEOTIDE SEQUENCE</scope>
</reference>
<name>A0AAE8YY45_9CAUD</name>
<proteinExistence type="predicted"/>
<evidence type="ECO:0000313" key="1">
    <source>
        <dbReference type="EMBL" id="UGO50982.1"/>
    </source>
</evidence>
<dbReference type="Proteomes" id="UP000827544">
    <property type="component" value="Segment"/>
</dbReference>
<accession>A0AAE8YY45</accession>
<sequence length="56" mass="6807">MGKKEQFDMCVDDSNVEILDWLRTHFDNGNWHKNFEVTVSVREFDYNEDGEKFYID</sequence>